<comment type="pathway">
    <text evidence="8">Amino-acid biosynthesis; L-arginine biosynthesis; L-ornithine and N-acetyl-L-glutamate from L-glutamate and N(2)-acetyl-L-ornithine (cyclic): step 1/1.</text>
</comment>
<dbReference type="UniPathway" id="UPA00068">
    <property type="reaction ID" value="UER00106"/>
</dbReference>
<evidence type="ECO:0000256" key="7">
    <source>
        <dbReference type="ARBA" id="ARBA00023315"/>
    </source>
</evidence>
<evidence type="ECO:0000313" key="11">
    <source>
        <dbReference type="Proteomes" id="UP000190539"/>
    </source>
</evidence>
<feature type="binding site" evidence="8">
    <location>
        <position position="403"/>
    </location>
    <ligand>
        <name>substrate</name>
    </ligand>
</feature>
<dbReference type="EC" id="2.3.1.35" evidence="8"/>
<dbReference type="RefSeq" id="WP_077969091.1">
    <property type="nucleotide sequence ID" value="NZ_CP045178.1"/>
</dbReference>
<dbReference type="AlphaFoldDB" id="A0A1V4A728"/>
<dbReference type="NCBIfam" id="NF003802">
    <property type="entry name" value="PRK05388.1"/>
    <property type="match status" value="1"/>
</dbReference>
<sequence>MTHIHAVGAGSHTGHPEPLEWPLGFRARTGNGGLREHGDDISIVVSDRPSVSAAMFTRSLFAGPAVLISRDHASGGKLRAVVTLAQNANVATGRAGEQNAAEVTGRVAAVLDIAAHDVLIGSTGVIGRPLPMDAVRTHFDTAERQGRAAFGASPQDVARAMMTTDTRPKTAVRTVGGARIVGVAKGVGMLEPDMATMLAYLFTDAEISAQELDDSLRTATDATFNCLSVDTDTSTSDTVAVIANGAAGPVDTAEFSAALTELCLELTLQLASDGEGATKLLRVTVSGGRDGDQAKRVAKSVVNSPLVKTAVHGADPNWGRVLMAIGKNTEDTDITPDRVTVRFGGIEVYPEEPQAGTLDALTEVMSGDEVSIAVELGLGVARSTVYGCDLSAGYVRVNADYTS</sequence>
<organism evidence="10 11">
    <name type="scientific">Streptomyces tsukubensis</name>
    <dbReference type="NCBI Taxonomy" id="83656"/>
    <lineage>
        <taxon>Bacteria</taxon>
        <taxon>Bacillati</taxon>
        <taxon>Actinomycetota</taxon>
        <taxon>Actinomycetes</taxon>
        <taxon>Kitasatosporales</taxon>
        <taxon>Streptomycetaceae</taxon>
        <taxon>Streptomyces</taxon>
    </lineage>
</organism>
<keyword evidence="8" id="KW-0028">Amino-acid biosynthesis</keyword>
<keyword evidence="5 8" id="KW-0808">Transferase</keyword>
<dbReference type="STRING" id="83656.B1H18_17590"/>
<feature type="binding site" evidence="8">
    <location>
        <position position="196"/>
    </location>
    <ligand>
        <name>substrate</name>
    </ligand>
</feature>
<gene>
    <name evidence="8" type="primary">argJ</name>
    <name evidence="10" type="ORF">B1H18_17590</name>
</gene>
<feature type="site" description="Involved in the stabilization of negative charge on the oxyanion by the formation of the oxyanion hole" evidence="8">
    <location>
        <position position="124"/>
    </location>
</feature>
<evidence type="ECO:0000256" key="9">
    <source>
        <dbReference type="SAM" id="MobiDB-lite"/>
    </source>
</evidence>
<feature type="binding site" evidence="8">
    <location>
        <position position="398"/>
    </location>
    <ligand>
        <name>substrate</name>
    </ligand>
</feature>
<comment type="subcellular location">
    <subcellularLocation>
        <location evidence="1 8">Cytoplasm</location>
    </subcellularLocation>
</comment>
<protein>
    <recommendedName>
        <fullName evidence="8">Arginine biosynthesis bifunctional protein ArgJ</fullName>
    </recommendedName>
    <domain>
        <recommendedName>
            <fullName evidence="8">Glutamate N-acetyltransferase</fullName>
            <ecNumber evidence="8">2.3.1.35</ecNumber>
        </recommendedName>
        <alternativeName>
            <fullName evidence="8">Ornithine acetyltransferase</fullName>
            <shortName evidence="8">OATase</shortName>
        </alternativeName>
        <alternativeName>
            <fullName evidence="8">Ornithine transacetylase</fullName>
        </alternativeName>
    </domain>
    <domain>
        <recommendedName>
            <fullName evidence="8">Amino-acid acetyltransferase</fullName>
            <ecNumber evidence="8">2.3.1.1</ecNumber>
        </recommendedName>
        <alternativeName>
            <fullName evidence="8">N-acetylglutamate synthase</fullName>
            <shortName evidence="8">AGSase</shortName>
        </alternativeName>
    </domain>
    <component>
        <recommendedName>
            <fullName evidence="8">Arginine biosynthesis bifunctional protein ArgJ alpha chain</fullName>
        </recommendedName>
    </component>
    <component>
        <recommendedName>
            <fullName evidence="8">Arginine biosynthesis bifunctional protein ArgJ beta chain</fullName>
        </recommendedName>
    </component>
</protein>
<feature type="binding site" evidence="8">
    <location>
        <position position="185"/>
    </location>
    <ligand>
        <name>substrate</name>
    </ligand>
</feature>
<dbReference type="GO" id="GO:0006526">
    <property type="term" value="P:L-arginine biosynthetic process"/>
    <property type="evidence" value="ECO:0007669"/>
    <property type="project" value="UniProtKB-UniRule"/>
</dbReference>
<evidence type="ECO:0000256" key="2">
    <source>
        <dbReference type="ARBA" id="ARBA00006774"/>
    </source>
</evidence>
<dbReference type="NCBIfam" id="TIGR00120">
    <property type="entry name" value="ArgJ"/>
    <property type="match status" value="1"/>
</dbReference>
<dbReference type="Gene3D" id="3.60.70.12">
    <property type="entry name" value="L-amino peptidase D-ALA esterase/amidase"/>
    <property type="match status" value="1"/>
</dbReference>
<feature type="binding site" evidence="8">
    <location>
        <position position="275"/>
    </location>
    <ligand>
        <name>substrate</name>
    </ligand>
</feature>
<dbReference type="EMBL" id="MVFC01000013">
    <property type="protein sequence ID" value="OON78033.1"/>
    <property type="molecule type" value="Genomic_DNA"/>
</dbReference>
<proteinExistence type="inferred from homology"/>
<feature type="active site" description="Nucleophile" evidence="8">
    <location>
        <position position="196"/>
    </location>
</feature>
<feature type="chain" id="PRO_5023560764" description="Arginine biosynthesis bifunctional protein ArgJ beta chain" evidence="8">
    <location>
        <begin position="196"/>
        <end position="403"/>
    </location>
</feature>
<evidence type="ECO:0000256" key="1">
    <source>
        <dbReference type="ARBA" id="ARBA00004496"/>
    </source>
</evidence>
<dbReference type="GO" id="GO:0005737">
    <property type="term" value="C:cytoplasm"/>
    <property type="evidence" value="ECO:0007669"/>
    <property type="project" value="UniProtKB-SubCell"/>
</dbReference>
<dbReference type="InterPro" id="IPR042195">
    <property type="entry name" value="ArgJ_beta_C"/>
</dbReference>
<comment type="function">
    <text evidence="8">Catalyzes two activities which are involved in the cyclic version of arginine biosynthesis: the synthesis of N-acetylglutamate from glutamate and acetyl-CoA as the acetyl donor, and of ornithine by transacetylation between N(2)-acetylornithine and glutamate.</text>
</comment>
<keyword evidence="8" id="KW-0055">Arginine biosynthesis</keyword>
<name>A0A1V4A728_9ACTN</name>
<feature type="site" description="Involved in the stabilization of negative charge on the oxyanion by the formation of the oxyanion hole" evidence="8">
    <location>
        <position position="123"/>
    </location>
</feature>
<dbReference type="PANTHER" id="PTHR23100:SF0">
    <property type="entry name" value="ARGININE BIOSYNTHESIS BIFUNCTIONAL PROTEIN ARGJ, MITOCHONDRIAL"/>
    <property type="match status" value="1"/>
</dbReference>
<evidence type="ECO:0000256" key="5">
    <source>
        <dbReference type="ARBA" id="ARBA00022679"/>
    </source>
</evidence>
<reference evidence="10 11" key="1">
    <citation type="submission" date="2017-02" db="EMBL/GenBank/DDBJ databases">
        <title>Draft Genome Sequence of Streptomyces tsukubaensis F601, a Producer of the immunosuppressant tacrolimus FK506.</title>
        <authorList>
            <person name="Zong G."/>
            <person name="Zhong C."/>
            <person name="Fu J."/>
            <person name="Qin R."/>
            <person name="Cao G."/>
        </authorList>
    </citation>
    <scope>NUCLEOTIDE SEQUENCE [LARGE SCALE GENOMIC DNA]</scope>
    <source>
        <strain evidence="10 11">F601</strain>
    </source>
</reference>
<feature type="region of interest" description="Disordered" evidence="9">
    <location>
        <begin position="1"/>
        <end position="21"/>
    </location>
</feature>
<comment type="similarity">
    <text evidence="2 8">Belongs to the ArgJ family.</text>
</comment>
<evidence type="ECO:0000313" key="10">
    <source>
        <dbReference type="EMBL" id="OON78033.1"/>
    </source>
</evidence>
<comment type="pathway">
    <text evidence="8">Amino-acid biosynthesis; L-arginine biosynthesis; N(2)-acetyl-L-ornithine from L-glutamate: step 1/4.</text>
</comment>
<keyword evidence="4 8" id="KW-0963">Cytoplasm</keyword>
<dbReference type="InterPro" id="IPR002813">
    <property type="entry name" value="Arg_biosynth_ArgJ"/>
</dbReference>
<dbReference type="EC" id="2.3.1.1" evidence="8"/>
<comment type="catalytic activity">
    <reaction evidence="8">
        <text>L-glutamate + acetyl-CoA = N-acetyl-L-glutamate + CoA + H(+)</text>
        <dbReference type="Rhea" id="RHEA:24292"/>
        <dbReference type="ChEBI" id="CHEBI:15378"/>
        <dbReference type="ChEBI" id="CHEBI:29985"/>
        <dbReference type="ChEBI" id="CHEBI:44337"/>
        <dbReference type="ChEBI" id="CHEBI:57287"/>
        <dbReference type="ChEBI" id="CHEBI:57288"/>
        <dbReference type="EC" id="2.3.1.1"/>
    </reaction>
</comment>
<dbReference type="SUPFAM" id="SSF56266">
    <property type="entry name" value="DmpA/ArgJ-like"/>
    <property type="match status" value="1"/>
</dbReference>
<dbReference type="Pfam" id="PF01960">
    <property type="entry name" value="ArgJ"/>
    <property type="match status" value="1"/>
</dbReference>
<keyword evidence="6 8" id="KW-0068">Autocatalytic cleavage</keyword>
<dbReference type="GO" id="GO:0006592">
    <property type="term" value="P:ornithine biosynthetic process"/>
    <property type="evidence" value="ECO:0007669"/>
    <property type="project" value="TreeGrafter"/>
</dbReference>
<dbReference type="InterPro" id="IPR016117">
    <property type="entry name" value="ArgJ-like_dom_sf"/>
</dbReference>
<dbReference type="FunFam" id="3.10.20.340:FF:000003">
    <property type="entry name" value="Arginine biosynthesis bifunctional protein ArgJ"/>
    <property type="match status" value="1"/>
</dbReference>
<comment type="caution">
    <text evidence="10">The sequence shown here is derived from an EMBL/GenBank/DDBJ whole genome shotgun (WGS) entry which is preliminary data.</text>
</comment>
<evidence type="ECO:0000256" key="4">
    <source>
        <dbReference type="ARBA" id="ARBA00022490"/>
    </source>
</evidence>
<evidence type="ECO:0000256" key="8">
    <source>
        <dbReference type="HAMAP-Rule" id="MF_01106"/>
    </source>
</evidence>
<keyword evidence="8" id="KW-0511">Multifunctional enzyme</keyword>
<accession>A0A1V4A728</accession>
<dbReference type="PANTHER" id="PTHR23100">
    <property type="entry name" value="ARGININE BIOSYNTHESIS BIFUNCTIONAL PROTEIN ARGJ"/>
    <property type="match status" value="1"/>
</dbReference>
<dbReference type="Proteomes" id="UP000190539">
    <property type="component" value="Unassembled WGS sequence"/>
</dbReference>
<dbReference type="HAMAP" id="MF_01106">
    <property type="entry name" value="ArgJ"/>
    <property type="match status" value="1"/>
</dbReference>
<dbReference type="Gene3D" id="3.10.20.340">
    <property type="entry name" value="ArgJ beta chain, C-terminal domain"/>
    <property type="match status" value="1"/>
</dbReference>
<dbReference type="OrthoDB" id="9804242at2"/>
<evidence type="ECO:0000256" key="3">
    <source>
        <dbReference type="ARBA" id="ARBA00011475"/>
    </source>
</evidence>
<dbReference type="CDD" id="cd02152">
    <property type="entry name" value="OAT"/>
    <property type="match status" value="1"/>
</dbReference>
<feature type="binding site" evidence="8">
    <location>
        <position position="163"/>
    </location>
    <ligand>
        <name>substrate</name>
    </ligand>
</feature>
<feature type="site" description="Cleavage; by autolysis" evidence="8">
    <location>
        <begin position="195"/>
        <end position="196"/>
    </location>
</feature>
<comment type="catalytic activity">
    <reaction evidence="8">
        <text>N(2)-acetyl-L-ornithine + L-glutamate = N-acetyl-L-glutamate + L-ornithine</text>
        <dbReference type="Rhea" id="RHEA:15349"/>
        <dbReference type="ChEBI" id="CHEBI:29985"/>
        <dbReference type="ChEBI" id="CHEBI:44337"/>
        <dbReference type="ChEBI" id="CHEBI:46911"/>
        <dbReference type="ChEBI" id="CHEBI:57805"/>
        <dbReference type="EC" id="2.3.1.35"/>
    </reaction>
</comment>
<keyword evidence="7 8" id="KW-0012">Acyltransferase</keyword>
<dbReference type="GO" id="GO:0004042">
    <property type="term" value="F:L-glutamate N-acetyltransferase activity"/>
    <property type="evidence" value="ECO:0007669"/>
    <property type="project" value="UniProtKB-UniRule"/>
</dbReference>
<feature type="chain" id="PRO_5023560762" description="Arginine biosynthesis bifunctional protein ArgJ alpha chain" evidence="8">
    <location>
        <begin position="1"/>
        <end position="195"/>
    </location>
</feature>
<evidence type="ECO:0000256" key="6">
    <source>
        <dbReference type="ARBA" id="ARBA00022813"/>
    </source>
</evidence>
<dbReference type="GO" id="GO:0004358">
    <property type="term" value="F:L-glutamate N-acetyltransferase activity, acting on acetyl-L-ornithine as donor"/>
    <property type="evidence" value="ECO:0007669"/>
    <property type="project" value="UniProtKB-UniRule"/>
</dbReference>
<keyword evidence="11" id="KW-1185">Reference proteome</keyword>
<comment type="subunit">
    <text evidence="3 8">Heterotetramer of two alpha and two beta chains.</text>
</comment>